<organism evidence="1 2">
    <name type="scientific">Cotesia glomerata</name>
    <name type="common">Lepidopteran parasitic wasp</name>
    <name type="synonym">Apanteles glomeratus</name>
    <dbReference type="NCBI Taxonomy" id="32391"/>
    <lineage>
        <taxon>Eukaryota</taxon>
        <taxon>Metazoa</taxon>
        <taxon>Ecdysozoa</taxon>
        <taxon>Arthropoda</taxon>
        <taxon>Hexapoda</taxon>
        <taxon>Insecta</taxon>
        <taxon>Pterygota</taxon>
        <taxon>Neoptera</taxon>
        <taxon>Endopterygota</taxon>
        <taxon>Hymenoptera</taxon>
        <taxon>Apocrita</taxon>
        <taxon>Ichneumonoidea</taxon>
        <taxon>Braconidae</taxon>
        <taxon>Microgastrinae</taxon>
        <taxon>Cotesia</taxon>
    </lineage>
</organism>
<dbReference type="EMBL" id="JAHXZJ010002237">
    <property type="protein sequence ID" value="KAH0546814.1"/>
    <property type="molecule type" value="Genomic_DNA"/>
</dbReference>
<accession>A0AAV7I6H7</accession>
<dbReference type="Proteomes" id="UP000826195">
    <property type="component" value="Unassembled WGS sequence"/>
</dbReference>
<evidence type="ECO:0000313" key="1">
    <source>
        <dbReference type="EMBL" id="KAH0546814.1"/>
    </source>
</evidence>
<keyword evidence="2" id="KW-1185">Reference proteome</keyword>
<proteinExistence type="predicted"/>
<comment type="caution">
    <text evidence="1">The sequence shown here is derived from an EMBL/GenBank/DDBJ whole genome shotgun (WGS) entry which is preliminary data.</text>
</comment>
<dbReference type="Gene3D" id="2.60.120.970">
    <property type="match status" value="1"/>
</dbReference>
<dbReference type="AlphaFoldDB" id="A0AAV7I6H7"/>
<name>A0AAV7I6H7_COTGL</name>
<sequence length="297" mass="34036">MMPSPRRRPRTSSTLLSVALHQRPSLEFKRKRKYLKKRITTRSNNSKHKKQEFLLVEPSVTPTGGKINVWTIIKEWCEAGGEEFGGDSPSKCLRSDGPYSSSSLPLLLVLLISCLIVLPNCAFGRQSAHHHRTCPGCPHQHVHTIHRKEIGPSPDDLRLEAIKHQILTKLGLRNRPDVNKTLAQVPRHLALETLYRAEAQPSPDYPDIRNTLHDNNKRQHNNDEYGQFFYASDEYSYNRNVNQAEESMTEGVTSTESFRESGYEDYRGTDVEMDDFYARTSEIITFAEPDICRKEKS</sequence>
<gene>
    <name evidence="1" type="ORF">KQX54_015395</name>
</gene>
<evidence type="ECO:0000313" key="2">
    <source>
        <dbReference type="Proteomes" id="UP000826195"/>
    </source>
</evidence>
<protein>
    <recommendedName>
        <fullName evidence="3">TGF-beta propeptide domain-containing protein</fullName>
    </recommendedName>
</protein>
<reference evidence="1 2" key="1">
    <citation type="journal article" date="2021" name="J. Hered.">
        <title>A chromosome-level genome assembly of the parasitoid wasp, Cotesia glomerata (Hymenoptera: Braconidae).</title>
        <authorList>
            <person name="Pinto B.J."/>
            <person name="Weis J.J."/>
            <person name="Gamble T."/>
            <person name="Ode P.J."/>
            <person name="Paul R."/>
            <person name="Zaspel J.M."/>
        </authorList>
    </citation>
    <scope>NUCLEOTIDE SEQUENCE [LARGE SCALE GENOMIC DNA]</scope>
    <source>
        <strain evidence="1">CgM1</strain>
    </source>
</reference>
<evidence type="ECO:0008006" key="3">
    <source>
        <dbReference type="Google" id="ProtNLM"/>
    </source>
</evidence>